<dbReference type="PANTHER" id="PTHR31234">
    <property type="entry name" value="LATE EMBRYOGENESIS ABUNDANT (LEA) HYDROXYPROLINE-RICH GLYCOPROTEIN FAMILY"/>
    <property type="match status" value="1"/>
</dbReference>
<dbReference type="GeneID" id="111303830"/>
<name>A0A6P5ZU04_DURZI</name>
<evidence type="ECO:0000313" key="5">
    <source>
        <dbReference type="RefSeq" id="XP_022756022.1"/>
    </source>
</evidence>
<dbReference type="OrthoDB" id="695142at2759"/>
<organism evidence="4 5">
    <name type="scientific">Durio zibethinus</name>
    <name type="common">Durian</name>
    <dbReference type="NCBI Taxonomy" id="66656"/>
    <lineage>
        <taxon>Eukaryota</taxon>
        <taxon>Viridiplantae</taxon>
        <taxon>Streptophyta</taxon>
        <taxon>Embryophyta</taxon>
        <taxon>Tracheophyta</taxon>
        <taxon>Spermatophyta</taxon>
        <taxon>Magnoliopsida</taxon>
        <taxon>eudicotyledons</taxon>
        <taxon>Gunneridae</taxon>
        <taxon>Pentapetalae</taxon>
        <taxon>rosids</taxon>
        <taxon>malvids</taxon>
        <taxon>Malvales</taxon>
        <taxon>Malvaceae</taxon>
        <taxon>Helicteroideae</taxon>
        <taxon>Durio</taxon>
    </lineage>
</organism>
<keyword evidence="3" id="KW-0812">Transmembrane</keyword>
<dbReference type="Proteomes" id="UP000515121">
    <property type="component" value="Unplaced"/>
</dbReference>
<dbReference type="InterPro" id="IPR044839">
    <property type="entry name" value="NDR1-like"/>
</dbReference>
<feature type="transmembrane region" description="Helical" evidence="3">
    <location>
        <begin position="58"/>
        <end position="80"/>
    </location>
</feature>
<dbReference type="GO" id="GO:0098542">
    <property type="term" value="P:defense response to other organism"/>
    <property type="evidence" value="ECO:0007669"/>
    <property type="project" value="InterPro"/>
</dbReference>
<dbReference type="KEGG" id="dzi:111303830"/>
<evidence type="ECO:0000256" key="3">
    <source>
        <dbReference type="SAM" id="Phobius"/>
    </source>
</evidence>
<keyword evidence="4" id="KW-1185">Reference proteome</keyword>
<comment type="subcellular location">
    <subcellularLocation>
        <location evidence="1">Membrane</location>
    </subcellularLocation>
</comment>
<accession>A0A6P5ZU04</accession>
<evidence type="ECO:0000313" key="4">
    <source>
        <dbReference type="Proteomes" id="UP000515121"/>
    </source>
</evidence>
<sequence length="235" mass="26252">MEDSSRPVTGYPVQNLNGYTPPPPATSGIAHPYVNTNPYPYYPAPPPQNPRLTFFRRLFVAFSILLIIFGIVLLILWLVLRPKLPVFSIQFLSLSNFNASNQRVSAAWNAQFQVSNPNKKLSISYGDVVSLVFHEDYFLTETRIGPFVQGRRNVSTVEASYSVVDSFADGKVVDAMNGEMTRGEIKFNVKVKALVAFRYGRWRGRRRILRAWCNDVALTGPSGKMTGGPKKCSVG</sequence>
<dbReference type="RefSeq" id="XP_022756022.1">
    <property type="nucleotide sequence ID" value="XM_022900287.1"/>
</dbReference>
<dbReference type="GO" id="GO:0005886">
    <property type="term" value="C:plasma membrane"/>
    <property type="evidence" value="ECO:0007669"/>
    <property type="project" value="TreeGrafter"/>
</dbReference>
<dbReference type="PANTHER" id="PTHR31234:SF55">
    <property type="entry name" value="LATE EMBRYOGENESIS ABUNDANT (LEA) HYDROXYPROLINE-RICH GLYCOPROTEIN FAMILY"/>
    <property type="match status" value="1"/>
</dbReference>
<reference evidence="5" key="1">
    <citation type="submission" date="2025-08" db="UniProtKB">
        <authorList>
            <consortium name="RefSeq"/>
        </authorList>
    </citation>
    <scope>IDENTIFICATION</scope>
    <source>
        <tissue evidence="5">Fruit stalk</tissue>
    </source>
</reference>
<keyword evidence="2 3" id="KW-0472">Membrane</keyword>
<evidence type="ECO:0000256" key="2">
    <source>
        <dbReference type="ARBA" id="ARBA00023136"/>
    </source>
</evidence>
<proteinExistence type="predicted"/>
<evidence type="ECO:0000256" key="1">
    <source>
        <dbReference type="ARBA" id="ARBA00004370"/>
    </source>
</evidence>
<keyword evidence="3" id="KW-1133">Transmembrane helix</keyword>
<dbReference type="AlphaFoldDB" id="A0A6P5ZU04"/>
<protein>
    <submittedName>
        <fullName evidence="5">NDR1/HIN1-like protein 10</fullName>
    </submittedName>
</protein>
<gene>
    <name evidence="5" type="primary">LOC111303830</name>
</gene>